<feature type="repeat" description="ANK" evidence="3">
    <location>
        <begin position="153"/>
        <end position="185"/>
    </location>
</feature>
<dbReference type="PRINTS" id="PR01415">
    <property type="entry name" value="ANKYRIN"/>
</dbReference>
<keyword evidence="1" id="KW-0677">Repeat</keyword>
<feature type="repeat" description="ANK" evidence="3">
    <location>
        <begin position="86"/>
        <end position="118"/>
    </location>
</feature>
<evidence type="ECO:0000313" key="5">
    <source>
        <dbReference type="Proteomes" id="UP001305414"/>
    </source>
</evidence>
<dbReference type="SUPFAM" id="SSF48403">
    <property type="entry name" value="Ankyrin repeat"/>
    <property type="match status" value="1"/>
</dbReference>
<feature type="repeat" description="ANK" evidence="3">
    <location>
        <begin position="219"/>
        <end position="241"/>
    </location>
</feature>
<protein>
    <recommendedName>
        <fullName evidence="6">Ankyrin</fullName>
    </recommendedName>
</protein>
<dbReference type="Pfam" id="PF00023">
    <property type="entry name" value="Ank"/>
    <property type="match status" value="4"/>
</dbReference>
<name>A0AAN7UL51_9PEZI</name>
<keyword evidence="5" id="KW-1185">Reference proteome</keyword>
<comment type="caution">
    <text evidence="4">The sequence shown here is derived from an EMBL/GenBank/DDBJ whole genome shotgun (WGS) entry which is preliminary data.</text>
</comment>
<dbReference type="Proteomes" id="UP001305414">
    <property type="component" value="Unassembled WGS sequence"/>
</dbReference>
<feature type="repeat" description="ANK" evidence="3">
    <location>
        <begin position="186"/>
        <end position="218"/>
    </location>
</feature>
<dbReference type="Pfam" id="PF12796">
    <property type="entry name" value="Ank_2"/>
    <property type="match status" value="2"/>
</dbReference>
<evidence type="ECO:0000256" key="1">
    <source>
        <dbReference type="ARBA" id="ARBA00022737"/>
    </source>
</evidence>
<evidence type="ECO:0008006" key="6">
    <source>
        <dbReference type="Google" id="ProtNLM"/>
    </source>
</evidence>
<dbReference type="InterPro" id="IPR002110">
    <property type="entry name" value="Ankyrin_rpt"/>
</dbReference>
<dbReference type="PROSITE" id="PS50088">
    <property type="entry name" value="ANK_REPEAT"/>
    <property type="match status" value="8"/>
</dbReference>
<dbReference type="AlphaFoldDB" id="A0AAN7UL51"/>
<feature type="repeat" description="ANK" evidence="3">
    <location>
        <begin position="53"/>
        <end position="85"/>
    </location>
</feature>
<evidence type="ECO:0000256" key="2">
    <source>
        <dbReference type="ARBA" id="ARBA00023043"/>
    </source>
</evidence>
<feature type="repeat" description="ANK" evidence="3">
    <location>
        <begin position="20"/>
        <end position="52"/>
    </location>
</feature>
<feature type="repeat" description="ANK" evidence="3">
    <location>
        <begin position="351"/>
        <end position="383"/>
    </location>
</feature>
<dbReference type="Gene3D" id="1.25.40.20">
    <property type="entry name" value="Ankyrin repeat-containing domain"/>
    <property type="match status" value="4"/>
</dbReference>
<organism evidence="4 5">
    <name type="scientific">Xylaria bambusicola</name>
    <dbReference type="NCBI Taxonomy" id="326684"/>
    <lineage>
        <taxon>Eukaryota</taxon>
        <taxon>Fungi</taxon>
        <taxon>Dikarya</taxon>
        <taxon>Ascomycota</taxon>
        <taxon>Pezizomycotina</taxon>
        <taxon>Sordariomycetes</taxon>
        <taxon>Xylariomycetidae</taxon>
        <taxon>Xylariales</taxon>
        <taxon>Xylariaceae</taxon>
        <taxon>Xylaria</taxon>
    </lineage>
</organism>
<dbReference type="SMART" id="SM00248">
    <property type="entry name" value="ANK"/>
    <property type="match status" value="10"/>
</dbReference>
<dbReference type="InterPro" id="IPR036770">
    <property type="entry name" value="Ankyrin_rpt-contain_sf"/>
</dbReference>
<sequence>MELILNGIPKEMVNSKDYYEGQTPLHYASKVGFTERMQLLVDYGAFIDVQDYHGLSPFLWAVIANQLGATRLLLSRGVDINSTSLEGKSALGLAVNLGHEKMIRLLVEEGADIMFESLDDQMTPLEEAAACGSLQVFRLLLNRGSDMNHHAENGWSAIHFAAEEGHLEILDLLLTKGANVNAINSFGVSPLHCAANGGHTSIVKLLLQRGADPHKSTCRGWTPLHYAAFKGYSDVVRSLVDISTPSQDRQGWSALHLAVHGRHLGTIRELLNSPILSESRSQYDERYLTPEDWLDIGIDSSSYQNMGNQAFQKSRCCGAVTSLRQAVCDNNFGMTEYLLSAGYGINDTNSGNRAALYCAVDRRSFPMIDLLLKHGADPNILPRGHKAWEEFITDEVILGRLRAFGYGKPIPDAEIDRQIRLALRMEGEPSTSDEPALQRSWGPPDRINMRVPPRRWRFRAQEDGLALKHTKMRLALEHTRVRPALKQMRMRLMFLLASLPA</sequence>
<accession>A0AAN7UL51</accession>
<evidence type="ECO:0000256" key="3">
    <source>
        <dbReference type="PROSITE-ProRule" id="PRU00023"/>
    </source>
</evidence>
<proteinExistence type="predicted"/>
<feature type="repeat" description="ANK" evidence="3">
    <location>
        <begin position="120"/>
        <end position="152"/>
    </location>
</feature>
<reference evidence="4 5" key="1">
    <citation type="submission" date="2023-10" db="EMBL/GenBank/DDBJ databases">
        <title>Draft genome sequence of Xylaria bambusicola isolate GMP-LS, the root and basal stem rot pathogen of sugarcane in Indonesia.</title>
        <authorList>
            <person name="Selvaraj P."/>
            <person name="Muralishankar V."/>
            <person name="Muruganantham S."/>
            <person name="Sp S."/>
            <person name="Haryani S."/>
            <person name="Lau K.J.X."/>
            <person name="Naqvi N.I."/>
        </authorList>
    </citation>
    <scope>NUCLEOTIDE SEQUENCE [LARGE SCALE GENOMIC DNA]</scope>
    <source>
        <strain evidence="4">GMP-LS</strain>
    </source>
</reference>
<dbReference type="PANTHER" id="PTHR24171:SF8">
    <property type="entry name" value="BRCA1-ASSOCIATED RING DOMAIN PROTEIN 1"/>
    <property type="match status" value="1"/>
</dbReference>
<dbReference type="PANTHER" id="PTHR24171">
    <property type="entry name" value="ANKYRIN REPEAT DOMAIN-CONTAINING PROTEIN 39-RELATED"/>
    <property type="match status" value="1"/>
</dbReference>
<evidence type="ECO:0000313" key="4">
    <source>
        <dbReference type="EMBL" id="KAK5634650.1"/>
    </source>
</evidence>
<dbReference type="PROSITE" id="PS50297">
    <property type="entry name" value="ANK_REP_REGION"/>
    <property type="match status" value="7"/>
</dbReference>
<dbReference type="EMBL" id="JAWHQM010000043">
    <property type="protein sequence ID" value="KAK5634650.1"/>
    <property type="molecule type" value="Genomic_DNA"/>
</dbReference>
<keyword evidence="2 3" id="KW-0040">ANK repeat</keyword>
<gene>
    <name evidence="4" type="ORF">RRF57_010363</name>
</gene>